<name>A0A841FIF4_9ACTN</name>
<reference evidence="1 2" key="1">
    <citation type="submission" date="2020-08" db="EMBL/GenBank/DDBJ databases">
        <title>Genomic Encyclopedia of Type Strains, Phase IV (KMG-IV): sequencing the most valuable type-strain genomes for metagenomic binning, comparative biology and taxonomic classification.</title>
        <authorList>
            <person name="Goeker M."/>
        </authorList>
    </citation>
    <scope>NUCLEOTIDE SEQUENCE [LARGE SCALE GENOMIC DNA]</scope>
    <source>
        <strain evidence="1 2">YIM 65646</strain>
    </source>
</reference>
<dbReference type="EMBL" id="JACHGT010000002">
    <property type="protein sequence ID" value="MBB6032917.1"/>
    <property type="molecule type" value="Genomic_DNA"/>
</dbReference>
<organism evidence="1 2">
    <name type="scientific">Phytomonospora endophytica</name>
    <dbReference type="NCBI Taxonomy" id="714109"/>
    <lineage>
        <taxon>Bacteria</taxon>
        <taxon>Bacillati</taxon>
        <taxon>Actinomycetota</taxon>
        <taxon>Actinomycetes</taxon>
        <taxon>Micromonosporales</taxon>
        <taxon>Micromonosporaceae</taxon>
        <taxon>Phytomonospora</taxon>
    </lineage>
</organism>
<keyword evidence="2" id="KW-1185">Reference proteome</keyword>
<evidence type="ECO:0000313" key="1">
    <source>
        <dbReference type="EMBL" id="MBB6032917.1"/>
    </source>
</evidence>
<sequence length="74" mass="7836">MTKLGTKMLSFLLKTEKAGACVPEHGSRCCGYATSVCQSGRVYRVYKYGTISCNGPCTNKTGSQCDKQGTGAVC</sequence>
<dbReference type="Proteomes" id="UP000548476">
    <property type="component" value="Unassembled WGS sequence"/>
</dbReference>
<dbReference type="RefSeq" id="WP_184785846.1">
    <property type="nucleotide sequence ID" value="NZ_BONT01000020.1"/>
</dbReference>
<dbReference type="AlphaFoldDB" id="A0A841FIF4"/>
<protein>
    <submittedName>
        <fullName evidence="1">Uncharacterized protein</fullName>
    </submittedName>
</protein>
<evidence type="ECO:0000313" key="2">
    <source>
        <dbReference type="Proteomes" id="UP000548476"/>
    </source>
</evidence>
<proteinExistence type="predicted"/>
<gene>
    <name evidence="1" type="ORF">HNR73_000764</name>
</gene>
<comment type="caution">
    <text evidence="1">The sequence shown here is derived from an EMBL/GenBank/DDBJ whole genome shotgun (WGS) entry which is preliminary data.</text>
</comment>
<accession>A0A841FIF4</accession>